<dbReference type="PANTHER" id="PTHR32133:SF360">
    <property type="entry name" value="F-BOX DOMAIN-CONTAINING PROTEIN"/>
    <property type="match status" value="1"/>
</dbReference>
<evidence type="ECO:0008006" key="3">
    <source>
        <dbReference type="Google" id="ProtNLM"/>
    </source>
</evidence>
<keyword evidence="2" id="KW-1185">Reference proteome</keyword>
<evidence type="ECO:0000313" key="1">
    <source>
        <dbReference type="EnsemblPlants" id="TuG1812G0200002547.01.T01"/>
    </source>
</evidence>
<accession>A0A8R7PDM7</accession>
<organism evidence="1 2">
    <name type="scientific">Triticum urartu</name>
    <name type="common">Red wild einkorn</name>
    <name type="synonym">Crithodium urartu</name>
    <dbReference type="NCBI Taxonomy" id="4572"/>
    <lineage>
        <taxon>Eukaryota</taxon>
        <taxon>Viridiplantae</taxon>
        <taxon>Streptophyta</taxon>
        <taxon>Embryophyta</taxon>
        <taxon>Tracheophyta</taxon>
        <taxon>Spermatophyta</taxon>
        <taxon>Magnoliopsida</taxon>
        <taxon>Liliopsida</taxon>
        <taxon>Poales</taxon>
        <taxon>Poaceae</taxon>
        <taxon>BOP clade</taxon>
        <taxon>Pooideae</taxon>
        <taxon>Triticodae</taxon>
        <taxon>Triticeae</taxon>
        <taxon>Triticinae</taxon>
        <taxon>Triticum</taxon>
    </lineage>
</organism>
<protein>
    <recommendedName>
        <fullName evidence="3">F-box domain-containing protein</fullName>
    </recommendedName>
</protein>
<reference evidence="2" key="1">
    <citation type="journal article" date="2013" name="Nature">
        <title>Draft genome of the wheat A-genome progenitor Triticum urartu.</title>
        <authorList>
            <person name="Ling H.Q."/>
            <person name="Zhao S."/>
            <person name="Liu D."/>
            <person name="Wang J."/>
            <person name="Sun H."/>
            <person name="Zhang C."/>
            <person name="Fan H."/>
            <person name="Li D."/>
            <person name="Dong L."/>
            <person name="Tao Y."/>
            <person name="Gao C."/>
            <person name="Wu H."/>
            <person name="Li Y."/>
            <person name="Cui Y."/>
            <person name="Guo X."/>
            <person name="Zheng S."/>
            <person name="Wang B."/>
            <person name="Yu K."/>
            <person name="Liang Q."/>
            <person name="Yang W."/>
            <person name="Lou X."/>
            <person name="Chen J."/>
            <person name="Feng M."/>
            <person name="Jian J."/>
            <person name="Zhang X."/>
            <person name="Luo G."/>
            <person name="Jiang Y."/>
            <person name="Liu J."/>
            <person name="Wang Z."/>
            <person name="Sha Y."/>
            <person name="Zhang B."/>
            <person name="Wu H."/>
            <person name="Tang D."/>
            <person name="Shen Q."/>
            <person name="Xue P."/>
            <person name="Zou S."/>
            <person name="Wang X."/>
            <person name="Liu X."/>
            <person name="Wang F."/>
            <person name="Yang Y."/>
            <person name="An X."/>
            <person name="Dong Z."/>
            <person name="Zhang K."/>
            <person name="Zhang X."/>
            <person name="Luo M.C."/>
            <person name="Dvorak J."/>
            <person name="Tong Y."/>
            <person name="Wang J."/>
            <person name="Yang H."/>
            <person name="Li Z."/>
            <person name="Wang D."/>
            <person name="Zhang A."/>
            <person name="Wang J."/>
        </authorList>
    </citation>
    <scope>NUCLEOTIDE SEQUENCE</scope>
    <source>
        <strain evidence="2">cv. G1812</strain>
    </source>
</reference>
<name>A0A8R7PDM7_TRIUA</name>
<evidence type="ECO:0000313" key="2">
    <source>
        <dbReference type="Proteomes" id="UP000015106"/>
    </source>
</evidence>
<sequence>MSHEAGGDEIALRRRHPPTAAPLDDEDLLGEILLRVPPLPSSLLRTSLVSKLCGGVATAPSFSHRFVAHHRRPPVLGFFEKGDGELVFTPILDPLASVTSPPILQSVSGTNLQALRSKFVLNIFFNVAKSIAWCSSSLCLLSNSNF</sequence>
<reference evidence="1" key="3">
    <citation type="submission" date="2022-06" db="UniProtKB">
        <authorList>
            <consortium name="EnsemblPlants"/>
        </authorList>
    </citation>
    <scope>IDENTIFICATION</scope>
</reference>
<dbReference type="Gramene" id="TuG1812G0200002547.01.T01">
    <property type="protein sequence ID" value="TuG1812G0200002547.01.T01"/>
    <property type="gene ID" value="TuG1812G0200002547.01"/>
</dbReference>
<dbReference type="SUPFAM" id="SSF81383">
    <property type="entry name" value="F-box domain"/>
    <property type="match status" value="1"/>
</dbReference>
<dbReference type="EnsemblPlants" id="TuG1812G0200002547.01.T01">
    <property type="protein sequence ID" value="TuG1812G0200002547.01.T01"/>
    <property type="gene ID" value="TuG1812G0200002547.01"/>
</dbReference>
<reference evidence="1" key="2">
    <citation type="submission" date="2018-03" db="EMBL/GenBank/DDBJ databases">
        <title>The Triticum urartu genome reveals the dynamic nature of wheat genome evolution.</title>
        <authorList>
            <person name="Ling H."/>
            <person name="Ma B."/>
            <person name="Shi X."/>
            <person name="Liu H."/>
            <person name="Dong L."/>
            <person name="Sun H."/>
            <person name="Cao Y."/>
            <person name="Gao Q."/>
            <person name="Zheng S."/>
            <person name="Li Y."/>
            <person name="Yu Y."/>
            <person name="Du H."/>
            <person name="Qi M."/>
            <person name="Li Y."/>
            <person name="Yu H."/>
            <person name="Cui Y."/>
            <person name="Wang N."/>
            <person name="Chen C."/>
            <person name="Wu H."/>
            <person name="Zhao Y."/>
            <person name="Zhang J."/>
            <person name="Li Y."/>
            <person name="Zhou W."/>
            <person name="Zhang B."/>
            <person name="Hu W."/>
            <person name="Eijk M."/>
            <person name="Tang J."/>
            <person name="Witsenboer H."/>
            <person name="Zhao S."/>
            <person name="Li Z."/>
            <person name="Zhang A."/>
            <person name="Wang D."/>
            <person name="Liang C."/>
        </authorList>
    </citation>
    <scope>NUCLEOTIDE SEQUENCE [LARGE SCALE GENOMIC DNA]</scope>
    <source>
        <strain evidence="1">cv. G1812</strain>
    </source>
</reference>
<dbReference type="PANTHER" id="PTHR32133">
    <property type="entry name" value="OS07G0120400 PROTEIN"/>
    <property type="match status" value="1"/>
</dbReference>
<dbReference type="AlphaFoldDB" id="A0A8R7PDM7"/>
<dbReference type="InterPro" id="IPR036047">
    <property type="entry name" value="F-box-like_dom_sf"/>
</dbReference>
<proteinExistence type="predicted"/>
<dbReference type="Proteomes" id="UP000015106">
    <property type="component" value="Chromosome 2"/>
</dbReference>